<keyword evidence="3" id="KW-0732">Signal</keyword>
<dbReference type="EMBL" id="GGMR01017769">
    <property type="protein sequence ID" value="MBY30388.1"/>
    <property type="molecule type" value="Transcribed_RNA"/>
</dbReference>
<dbReference type="PROSITE" id="PS51471">
    <property type="entry name" value="FE2OG_OXY"/>
    <property type="match status" value="1"/>
</dbReference>
<feature type="domain" description="Fe2OG dioxygenase" evidence="7">
    <location>
        <begin position="143"/>
        <end position="236"/>
    </location>
</feature>
<dbReference type="InterPro" id="IPR005123">
    <property type="entry name" value="Oxoglu/Fe-dep_dioxygenase_dom"/>
</dbReference>
<dbReference type="GO" id="GO:0005506">
    <property type="term" value="F:iron ion binding"/>
    <property type="evidence" value="ECO:0007669"/>
    <property type="project" value="InterPro"/>
</dbReference>
<keyword evidence="4 8" id="KW-0223">Dioxygenase</keyword>
<dbReference type="GO" id="GO:0031418">
    <property type="term" value="F:L-ascorbic acid binding"/>
    <property type="evidence" value="ECO:0007669"/>
    <property type="project" value="InterPro"/>
</dbReference>
<evidence type="ECO:0000256" key="5">
    <source>
        <dbReference type="ARBA" id="ARBA00023002"/>
    </source>
</evidence>
<evidence type="ECO:0000256" key="4">
    <source>
        <dbReference type="ARBA" id="ARBA00022964"/>
    </source>
</evidence>
<evidence type="ECO:0000256" key="3">
    <source>
        <dbReference type="ARBA" id="ARBA00022729"/>
    </source>
</evidence>
<dbReference type="PANTHER" id="PTHR10730:SF45">
    <property type="entry name" value="PROCOLLAGEN-LYSINE,2-OXOGLUTARATE 5-DIOXYGENASE"/>
    <property type="match status" value="1"/>
</dbReference>
<evidence type="ECO:0000256" key="1">
    <source>
        <dbReference type="ARBA" id="ARBA00001961"/>
    </source>
</evidence>
<dbReference type="InterPro" id="IPR006620">
    <property type="entry name" value="Pro_4_hyd_alph"/>
</dbReference>
<dbReference type="AlphaFoldDB" id="A0A2S2PM79"/>
<evidence type="ECO:0000259" key="7">
    <source>
        <dbReference type="PROSITE" id="PS51471"/>
    </source>
</evidence>
<comment type="cofactor">
    <cofactor evidence="1">
        <name>L-ascorbate</name>
        <dbReference type="ChEBI" id="CHEBI:38290"/>
    </cofactor>
</comment>
<gene>
    <name evidence="8" type="primary">let-268</name>
    <name evidence="8" type="ORF">g.109533</name>
</gene>
<dbReference type="GO" id="GO:0005783">
    <property type="term" value="C:endoplasmic reticulum"/>
    <property type="evidence" value="ECO:0007669"/>
    <property type="project" value="TreeGrafter"/>
</dbReference>
<name>A0A2S2PM79_SCHGA</name>
<dbReference type="InterPro" id="IPR050757">
    <property type="entry name" value="Collagen_mod_GT25"/>
</dbReference>
<dbReference type="Pfam" id="PF03171">
    <property type="entry name" value="2OG-FeII_Oxy"/>
    <property type="match status" value="1"/>
</dbReference>
<keyword evidence="6" id="KW-0408">Iron</keyword>
<keyword evidence="2" id="KW-0479">Metal-binding</keyword>
<dbReference type="GO" id="GO:0008475">
    <property type="term" value="F:procollagen-lysine 5-dioxygenase activity"/>
    <property type="evidence" value="ECO:0007669"/>
    <property type="project" value="TreeGrafter"/>
</dbReference>
<dbReference type="InterPro" id="IPR044861">
    <property type="entry name" value="IPNS-like_FE2OG_OXY"/>
</dbReference>
<evidence type="ECO:0000256" key="2">
    <source>
        <dbReference type="ARBA" id="ARBA00022723"/>
    </source>
</evidence>
<proteinExistence type="predicted"/>
<evidence type="ECO:0000256" key="6">
    <source>
        <dbReference type="ARBA" id="ARBA00023004"/>
    </source>
</evidence>
<protein>
    <submittedName>
        <fullName evidence="8">Procollagen-lysine,2-oxoglutarate 5-dioxygenase</fullName>
    </submittedName>
</protein>
<dbReference type="Gene3D" id="2.60.120.620">
    <property type="entry name" value="q2cbj1_9rhob like domain"/>
    <property type="match status" value="1"/>
</dbReference>
<organism evidence="8">
    <name type="scientific">Schizaphis graminum</name>
    <name type="common">Green bug aphid</name>
    <dbReference type="NCBI Taxonomy" id="13262"/>
    <lineage>
        <taxon>Eukaryota</taxon>
        <taxon>Metazoa</taxon>
        <taxon>Ecdysozoa</taxon>
        <taxon>Arthropoda</taxon>
        <taxon>Hexapoda</taxon>
        <taxon>Insecta</taxon>
        <taxon>Pterygota</taxon>
        <taxon>Neoptera</taxon>
        <taxon>Paraneoptera</taxon>
        <taxon>Hemiptera</taxon>
        <taxon>Sternorrhyncha</taxon>
        <taxon>Aphidomorpha</taxon>
        <taxon>Aphidoidea</taxon>
        <taxon>Aphididae</taxon>
        <taxon>Aphidini</taxon>
        <taxon>Schizaphis</taxon>
    </lineage>
</organism>
<dbReference type="SMART" id="SM00702">
    <property type="entry name" value="P4Hc"/>
    <property type="match status" value="1"/>
</dbReference>
<sequence>MYIDNQYSYGHLIDSETFDITLKNPEVYQLFENRYDWEQRYIHPDYMENFNPDKKPAEPCPDVFWFPIVTEQFCREFIEIMENFGQWSDGTNNDTRLRTGYEAVPTRDIHMNQVGLEKHWLEFLRSYVLPIQKKAFIGYIHDPPRSIMNFVVKYNPLGQASLRPHHDSSTYTINIALNSPGKDYHGGGCHFLRYKCKVTDMKVGWMLMHPGRLTHYHEGLEVTNGTRYIMISFVDP</sequence>
<keyword evidence="5" id="KW-0560">Oxidoreductase</keyword>
<evidence type="ECO:0000313" key="8">
    <source>
        <dbReference type="EMBL" id="MBY30388.1"/>
    </source>
</evidence>
<dbReference type="PANTHER" id="PTHR10730">
    <property type="entry name" value="PROCOLLAGEN-LYSINE,2-OXOGLUTARATE 5-DIOXYGENASE/GLYCOSYLTRANSFERASE 25 FAMILY MEMBER"/>
    <property type="match status" value="1"/>
</dbReference>
<reference evidence="8" key="1">
    <citation type="submission" date="2018-04" db="EMBL/GenBank/DDBJ databases">
        <title>Transcriptome of Schizaphis graminum biotype I.</title>
        <authorList>
            <person name="Scully E.D."/>
            <person name="Geib S.M."/>
            <person name="Palmer N.A."/>
            <person name="Koch K."/>
            <person name="Bradshaw J."/>
            <person name="Heng-Moss T."/>
            <person name="Sarath G."/>
        </authorList>
    </citation>
    <scope>NUCLEOTIDE SEQUENCE</scope>
</reference>
<accession>A0A2S2PM79</accession>